<gene>
    <name evidence="1" type="ORF">GcC1_134012</name>
</gene>
<organism evidence="1 2">
    <name type="scientific">Golovinomyces cichoracearum</name>
    <dbReference type="NCBI Taxonomy" id="62708"/>
    <lineage>
        <taxon>Eukaryota</taxon>
        <taxon>Fungi</taxon>
        <taxon>Dikarya</taxon>
        <taxon>Ascomycota</taxon>
        <taxon>Pezizomycotina</taxon>
        <taxon>Leotiomycetes</taxon>
        <taxon>Erysiphales</taxon>
        <taxon>Erysiphaceae</taxon>
        <taxon>Golovinomyces</taxon>
    </lineage>
</organism>
<sequence>MTERKHAERTERLNNGDYVNRRTAELNQLSDESEVCRNAVEQIVLRNVCQPPLRLKDYWSRTKNIVSSR</sequence>
<reference evidence="1 2" key="1">
    <citation type="journal article" date="2018" name="BMC Genomics">
        <title>Comparative genome analyses reveal sequence features reflecting distinct modes of host-adaptation between dicot and monocot powdery mildew.</title>
        <authorList>
            <person name="Wu Y."/>
            <person name="Ma X."/>
            <person name="Pan Z."/>
            <person name="Kale S.D."/>
            <person name="Song Y."/>
            <person name="King H."/>
            <person name="Zhang Q."/>
            <person name="Presley C."/>
            <person name="Deng X."/>
            <person name="Wei C.I."/>
            <person name="Xiao S."/>
        </authorList>
    </citation>
    <scope>NUCLEOTIDE SEQUENCE [LARGE SCALE GENOMIC DNA]</scope>
    <source>
        <strain evidence="1">UCSC1</strain>
    </source>
</reference>
<dbReference type="Proteomes" id="UP000285405">
    <property type="component" value="Unassembled WGS sequence"/>
</dbReference>
<name>A0A420I2X8_9PEZI</name>
<dbReference type="AlphaFoldDB" id="A0A420I2X8"/>
<evidence type="ECO:0000313" key="2">
    <source>
        <dbReference type="Proteomes" id="UP000285405"/>
    </source>
</evidence>
<accession>A0A420I2X8</accession>
<comment type="caution">
    <text evidence="1">The sequence shown here is derived from an EMBL/GenBank/DDBJ whole genome shotgun (WGS) entry which is preliminary data.</text>
</comment>
<evidence type="ECO:0000313" key="1">
    <source>
        <dbReference type="EMBL" id="RKF64048.1"/>
    </source>
</evidence>
<protein>
    <submittedName>
        <fullName evidence="1">Uncharacterized protein</fullName>
    </submittedName>
</protein>
<proteinExistence type="predicted"/>
<dbReference type="EMBL" id="MCBR01013500">
    <property type="protein sequence ID" value="RKF64048.1"/>
    <property type="molecule type" value="Genomic_DNA"/>
</dbReference>